<keyword evidence="2" id="KW-1185">Reference proteome</keyword>
<dbReference type="GeneID" id="94826354"/>
<accession>A0A1J4KJ31</accession>
<evidence type="ECO:0000313" key="2">
    <source>
        <dbReference type="Proteomes" id="UP000179807"/>
    </source>
</evidence>
<dbReference type="Proteomes" id="UP000179807">
    <property type="component" value="Unassembled WGS sequence"/>
</dbReference>
<gene>
    <name evidence="1" type="ORF">TRFO_04045</name>
</gene>
<name>A0A1J4KJ31_9EUKA</name>
<reference evidence="1" key="1">
    <citation type="submission" date="2016-10" db="EMBL/GenBank/DDBJ databases">
        <authorList>
            <person name="Benchimol M."/>
            <person name="Almeida L.G."/>
            <person name="Vasconcelos A.T."/>
            <person name="Perreira-Neves A."/>
            <person name="Rosa I.A."/>
            <person name="Tasca T."/>
            <person name="Bogo M.R."/>
            <person name="de Souza W."/>
        </authorList>
    </citation>
    <scope>NUCLEOTIDE SEQUENCE [LARGE SCALE GENOMIC DNA]</scope>
    <source>
        <strain evidence="1">K</strain>
    </source>
</reference>
<proteinExistence type="predicted"/>
<dbReference type="AlphaFoldDB" id="A0A1J4KJ31"/>
<dbReference type="VEuPathDB" id="TrichDB:TRFO_04045"/>
<dbReference type="RefSeq" id="XP_068364234.1">
    <property type="nucleotide sequence ID" value="XM_068491650.1"/>
</dbReference>
<dbReference type="EMBL" id="MLAK01000594">
    <property type="protein sequence ID" value="OHT11098.1"/>
    <property type="molecule type" value="Genomic_DNA"/>
</dbReference>
<sequence>MGLSESKPNKESNALIIQKNLLKFVPFEVNYNGSDLEGIFYFVCKKCHINSVDGFAQIISCDKACKYGMMMFDSNQSLFWHSNNRPNRYFVLYFPNYKIAMSGYSFQTHEFGHPCSWKVEGRNFEDDEEIDFDANENWDPIDEHIRSPIFENDNFVTHYFPCLSKCSYSCFKFSQISKNIDKNSNYYFALNRLEIFGIVDKKF</sequence>
<protein>
    <submittedName>
        <fullName evidence="1">Uncharacterized protein</fullName>
    </submittedName>
</protein>
<evidence type="ECO:0000313" key="1">
    <source>
        <dbReference type="EMBL" id="OHT11098.1"/>
    </source>
</evidence>
<organism evidence="1 2">
    <name type="scientific">Tritrichomonas foetus</name>
    <dbReference type="NCBI Taxonomy" id="1144522"/>
    <lineage>
        <taxon>Eukaryota</taxon>
        <taxon>Metamonada</taxon>
        <taxon>Parabasalia</taxon>
        <taxon>Tritrichomonadida</taxon>
        <taxon>Tritrichomonadidae</taxon>
        <taxon>Tritrichomonas</taxon>
    </lineage>
</organism>
<comment type="caution">
    <text evidence="1">The sequence shown here is derived from an EMBL/GenBank/DDBJ whole genome shotgun (WGS) entry which is preliminary data.</text>
</comment>